<evidence type="ECO:0000313" key="18">
    <source>
        <dbReference type="EMBL" id="KAK0395836.1"/>
    </source>
</evidence>
<gene>
    <name evidence="18" type="ORF">QR680_001457</name>
</gene>
<evidence type="ECO:0000256" key="6">
    <source>
        <dbReference type="ARBA" id="ARBA00022827"/>
    </source>
</evidence>
<dbReference type="EC" id="1.14.13.225" evidence="3"/>
<evidence type="ECO:0000256" key="13">
    <source>
        <dbReference type="PROSITE-ProRule" id="PRU00125"/>
    </source>
</evidence>
<comment type="similarity">
    <text evidence="2">Belongs to the Mical family.</text>
</comment>
<reference evidence="18" key="1">
    <citation type="submission" date="2023-06" db="EMBL/GenBank/DDBJ databases">
        <title>Genomic analysis of the entomopathogenic nematode Steinernema hermaphroditum.</title>
        <authorList>
            <person name="Schwarz E.M."/>
            <person name="Heppert J.K."/>
            <person name="Baniya A."/>
            <person name="Schwartz H.T."/>
            <person name="Tan C.-H."/>
            <person name="Antoshechkin I."/>
            <person name="Sternberg P.W."/>
            <person name="Goodrich-Blair H."/>
            <person name="Dillman A.R."/>
        </authorList>
    </citation>
    <scope>NUCLEOTIDE SEQUENCE</scope>
    <source>
        <strain evidence="18">PS9179</strain>
        <tissue evidence="18">Whole animal</tissue>
    </source>
</reference>
<evidence type="ECO:0000256" key="2">
    <source>
        <dbReference type="ARBA" id="ARBA00008223"/>
    </source>
</evidence>
<dbReference type="GO" id="GO:0071949">
    <property type="term" value="F:FAD binding"/>
    <property type="evidence" value="ECO:0007669"/>
    <property type="project" value="InterPro"/>
</dbReference>
<feature type="region of interest" description="Disordered" evidence="15">
    <location>
        <begin position="835"/>
        <end position="854"/>
    </location>
</feature>
<dbReference type="InterPro" id="IPR016024">
    <property type="entry name" value="ARM-type_fold"/>
</dbReference>
<keyword evidence="5 13" id="KW-0479">Metal-binding</keyword>
<feature type="domain" description="Calponin-homology (CH)" evidence="16">
    <location>
        <begin position="510"/>
        <end position="618"/>
    </location>
</feature>
<feature type="domain" description="LIM zinc-binding" evidence="17">
    <location>
        <begin position="892"/>
        <end position="959"/>
    </location>
</feature>
<dbReference type="CDD" id="cd09358">
    <property type="entry name" value="LIM_Mical_like"/>
    <property type="match status" value="1"/>
</dbReference>
<accession>A0AA39LFI3</accession>
<evidence type="ECO:0000256" key="9">
    <source>
        <dbReference type="ARBA" id="ARBA00023002"/>
    </source>
</evidence>
<dbReference type="SMART" id="SM00132">
    <property type="entry name" value="LIM"/>
    <property type="match status" value="1"/>
</dbReference>
<sequence>MGTSGIFEYFAQATTLRQILQSFHQLCLAHDIDPADYKNIYSRLREVDRGCENSKAQKLFSLIDKRYSNPVYHNQKAAEKLDVLIVGAGPCGLRAAIECALLGAHVVVIEQRDKFTRNNVLHLWQFVIQDLKSLGAKIFYPRFCTGSIDHISIRQLQCILLKVALCLGVQVYDSVSFIDYSKPTNHSDGTVGGWTAVLEPRGHILSEYEFDVLIGADGKRNTVKGFPKDCMRARLAIGITANFKNTHTPAEVLVPEISGVAFIFNQPFFTEMKQQTGVELENIVYYKDDTHYFVMSAMKRSLLEKHVLKQDYDEVSLLLSKDNIDQDMLCKFATQAADFATNSQLPLSYVTNGRGECDVAMFDFTAVYKAQHSTTLSEANGRFLLTTIVGDSLYEPFWPTGSGCARGFLGVFDSAWMIRELGLGRRPAIEVIAERERIYKLLGNANKDNMKSAFSKYTIDPTTRYTSSELSSVAEKVLCHLDFENLQAFNDGDILKFRNSEPTYLSHSAYFEKLRLWRSCNGVLGPKFRVLNFSAQSWGDGYSLAALLGQFRKDLVDFAEVCKDADNAKILKAVLDAIENEYGLTAPCEGLIEWVNLDEEERYKYIKSLMTHLRSDKENVHQTFSVTPRLTQNNYKKRVRVNTSNTLKADPIKRLASNFSNRNTHSNPKRSYLEVSGEEATQKDIERHKVDFPQESKPFTKRPPVEKLDPVKLCRVEQIISGQLQKEQSEQFHNVRYTSSVAKTRRLDHNDLEEMEQKLERTGMGVLIDRDKIHSMSSKEEKMMRMSAADARSFALGGFKENDKFKEIDSRLEKADKILKNAALSGVNIVSQIKGVPTTKKGPPPPTPPKSVRPNIAEVSLRANASEGAPRPLSMSAVSDSLYSSVNARRRQPCAICTDEVYLAEQLLVEKKIIHKRCFRCFYCEQPLRLGNYGTDRAITEAYGIRFYCSQHLMLSFRDKVAKVEKQSKRTSRASIAIVQPLSPPIATSSPNVTPTPSNLLNVQPKTADTIAVEKPCLFSLHNINSPENYKQRTIEKIQAMADHPKTSVILTPERAEYQCTRQDESPSYRSANKGFLLSSDEEDEEDVITDDTASSIDGSDSYKSSHDNTDDDELDSTMSDSDDFADCEEWLQDSLGDQLREYFGEHPDEEVTLRDAEEILHLYNKSVDGLEIEETRPTTPKGTEPLSASVYYTTRSKFVSPGEESDGEKNNLCNDNLLDTTLSELGARCSSTYLLNESFPTSRFCDSKETTSADNTQPIDATPSRPLSKRPLREVLQRSFDMGTSSAVRSDRARAHSSTADNLVPLADNSPEKRPEESPQVGRRSSGSTFAKIFMRKGRSQSKEPAAVTVVPVDPDHADADEEKLSRLQVEEKPEESKEEKISAGSTTCISILPENHKCTSSASLPNQKATVFTCSICDSLGSKVSLPVAKTKTPLSATPKNIQRVRKEMEKYRSNMEHELTFMAQEIQRKISETESRLQDVIVTGSDLEYRLKNNTGNRWTLERWAEYLQEYRMLNMKLEELNIRVREMKLAKEYGEIQRQMESIRTNSLGVLPVGINETRTRENATRLIALLDERQKFHVQRREINKKWESIKSSVASVLSDQGSDLKNFKPVFTELKLNLDTPESCDSFGKHRTTETRFISDRHRHIPTDFSSWDDYGKTVPDGTGYGPGIGPLYQPGLGEVDVRTGVGVQYPFGNFAYRRDFELGFGGSGRIGGKAIGFGEGYGNNGDSSGLPALFNLELRQYMAVQLSMCASAYVCLKQSIQDELGPQNLIDILRLIQVLTYEKKLPLGTWTNDCITFLLGEICNTEEPEWLSNCCAILCNIVSRSKTVCIRIKKAVLYKLFQKRMVELLAHDSRTVVVSVLVIIGYLDEKLRDTVFCTSNIPQTFQCLFNVLDQSDGLMTRHIGCDLLRRLVVAENPTVYELLLAFCSIPTLRTPVCSAILSSPISASRAATPFWAIAKAAKMNLTEAISFDVPMRACHLLRLLLKEVFDSGKKIRDFMQLSAISEIVTNCADVLQTFDGPLLAGRCQLLIEGLRIADVAAVDDDLRAELLVTISSSVCAKILNDQFVGNSVVHQLSAPQSSTEEVPGWCVHGTEVVLELTKTLATLKDFSKLHKDLYWRTLKDERLIPFIAFAITDGNCEMVSTALLLYSHCKQVPEFQTSWLGGLIASCTKSNRDAHAEQKGLNGSCSSNLNESFGSRVHIGGDDLGSLQIDELLTKVKQGTEAKDSRLSLITSAFEQKMSIMEGRERELERLLVVRTRALEQSEKMLSMFKSTSQSAEPNVPKALETNLELGRQRNTELKLANEKMEKLLSSLQAELRLSHQENEALRSEKVDLMELLETQQTENTEERKMHSILREKFDDMAAKFTLTSKTLFEAEDQVKRLTTQLGQLGDLTKNDQEASKKLKAEILTQEKQIVDLEIELEKAKKNNTKLESSLKDEMIKSSELHTNLSNKDTHIRKLEEEIALLNSELEKLKDEQKKNAALKQQMMAMMNNM</sequence>
<keyword evidence="14" id="KW-0175">Coiled coil</keyword>
<dbReference type="PANTHER" id="PTHR23161">
    <property type="entry name" value="PROTEIN CIP2A"/>
    <property type="match status" value="1"/>
</dbReference>
<dbReference type="Proteomes" id="UP001175271">
    <property type="component" value="Unassembled WGS sequence"/>
</dbReference>
<dbReference type="Gene3D" id="2.10.110.10">
    <property type="entry name" value="Cysteine Rich Protein"/>
    <property type="match status" value="1"/>
</dbReference>
<organism evidence="18 19">
    <name type="scientific">Steinernema hermaphroditum</name>
    <dbReference type="NCBI Taxonomy" id="289476"/>
    <lineage>
        <taxon>Eukaryota</taxon>
        <taxon>Metazoa</taxon>
        <taxon>Ecdysozoa</taxon>
        <taxon>Nematoda</taxon>
        <taxon>Chromadorea</taxon>
        <taxon>Rhabditida</taxon>
        <taxon>Tylenchina</taxon>
        <taxon>Panagrolaimomorpha</taxon>
        <taxon>Strongyloidoidea</taxon>
        <taxon>Steinernematidae</taxon>
        <taxon>Steinernema</taxon>
    </lineage>
</organism>
<keyword evidence="8" id="KW-0521">NADP</keyword>
<comment type="cofactor">
    <cofactor evidence="1">
        <name>FAD</name>
        <dbReference type="ChEBI" id="CHEBI:57692"/>
    </cofactor>
</comment>
<dbReference type="PROSITE" id="PS50021">
    <property type="entry name" value="CH"/>
    <property type="match status" value="1"/>
</dbReference>
<dbReference type="GO" id="GO:0120501">
    <property type="term" value="F:F-actin monooxygenase activity"/>
    <property type="evidence" value="ECO:0007669"/>
    <property type="project" value="UniProtKB-EC"/>
</dbReference>
<evidence type="ECO:0000256" key="1">
    <source>
        <dbReference type="ARBA" id="ARBA00001974"/>
    </source>
</evidence>
<evidence type="ECO:0000313" key="19">
    <source>
        <dbReference type="Proteomes" id="UP001175271"/>
    </source>
</evidence>
<dbReference type="PANTHER" id="PTHR23161:SF2">
    <property type="entry name" value="PROTEIN CIP2A"/>
    <property type="match status" value="1"/>
</dbReference>
<keyword evidence="9" id="KW-0560">Oxidoreductase</keyword>
<comment type="caution">
    <text evidence="18">The sequence shown here is derived from an EMBL/GenBank/DDBJ whole genome shotgun (WGS) entry which is preliminary data.</text>
</comment>
<dbReference type="Pfam" id="PF21044">
    <property type="entry name" value="CIP2A_N"/>
    <property type="match status" value="2"/>
</dbReference>
<dbReference type="PRINTS" id="PR00420">
    <property type="entry name" value="RNGMNOXGNASE"/>
</dbReference>
<evidence type="ECO:0000256" key="12">
    <source>
        <dbReference type="ARBA" id="ARBA00049522"/>
    </source>
</evidence>
<evidence type="ECO:0000256" key="11">
    <source>
        <dbReference type="ARBA" id="ARBA00023038"/>
    </source>
</evidence>
<feature type="compositionally biased region" description="Pro residues" evidence="15">
    <location>
        <begin position="842"/>
        <end position="851"/>
    </location>
</feature>
<dbReference type="InterPro" id="IPR001715">
    <property type="entry name" value="CH_dom"/>
</dbReference>
<feature type="coiled-coil region" evidence="14">
    <location>
        <begin position="2306"/>
        <end position="2354"/>
    </location>
</feature>
<comment type="catalytic activity">
    <reaction evidence="12">
        <text>L-methionyl-[F-actin] + NADPH + O2 + H(+) = L-methionyl-(R)-S-oxide-[F-actin] + NADP(+) + H2O</text>
        <dbReference type="Rhea" id="RHEA:51308"/>
        <dbReference type="Rhea" id="RHEA-COMP:12953"/>
        <dbReference type="Rhea" id="RHEA-COMP:12956"/>
        <dbReference type="ChEBI" id="CHEBI:15377"/>
        <dbReference type="ChEBI" id="CHEBI:15378"/>
        <dbReference type="ChEBI" id="CHEBI:15379"/>
        <dbReference type="ChEBI" id="CHEBI:16044"/>
        <dbReference type="ChEBI" id="CHEBI:45764"/>
        <dbReference type="ChEBI" id="CHEBI:57783"/>
        <dbReference type="ChEBI" id="CHEBI:58349"/>
        <dbReference type="EC" id="1.14.13.225"/>
    </reaction>
</comment>
<dbReference type="Gene3D" id="3.50.50.60">
    <property type="entry name" value="FAD/NAD(P)-binding domain"/>
    <property type="match status" value="1"/>
</dbReference>
<keyword evidence="6" id="KW-0274">FAD</keyword>
<dbReference type="GO" id="GO:0046872">
    <property type="term" value="F:metal ion binding"/>
    <property type="evidence" value="ECO:0007669"/>
    <property type="project" value="UniProtKB-KW"/>
</dbReference>
<keyword evidence="10" id="KW-0503">Monooxygenase</keyword>
<feature type="region of interest" description="Disordered" evidence="15">
    <location>
        <begin position="1046"/>
        <end position="1122"/>
    </location>
</feature>
<evidence type="ECO:0000256" key="14">
    <source>
        <dbReference type="SAM" id="Coils"/>
    </source>
</evidence>
<feature type="coiled-coil region" evidence="14">
    <location>
        <begin position="2411"/>
        <end position="2504"/>
    </location>
</feature>
<protein>
    <recommendedName>
        <fullName evidence="3">F-actin monooxygenase</fullName>
        <ecNumber evidence="3">1.14.13.225</ecNumber>
    </recommendedName>
</protein>
<dbReference type="SUPFAM" id="SSF47576">
    <property type="entry name" value="Calponin-homology domain, CH-domain"/>
    <property type="match status" value="1"/>
</dbReference>
<dbReference type="EMBL" id="JAUCMV010000005">
    <property type="protein sequence ID" value="KAK0395836.1"/>
    <property type="molecule type" value="Genomic_DNA"/>
</dbReference>
<dbReference type="SUPFAM" id="SSF51905">
    <property type="entry name" value="FAD/NAD(P)-binding domain"/>
    <property type="match status" value="1"/>
</dbReference>
<feature type="compositionally biased region" description="Acidic residues" evidence="15">
    <location>
        <begin position="1110"/>
        <end position="1122"/>
    </location>
</feature>
<evidence type="ECO:0000256" key="7">
    <source>
        <dbReference type="ARBA" id="ARBA00022833"/>
    </source>
</evidence>
<feature type="compositionally biased region" description="Low complexity" evidence="15">
    <location>
        <begin position="1345"/>
        <end position="1354"/>
    </location>
</feature>
<dbReference type="Pfam" id="PF25413">
    <property type="entry name" value="Rossman_Mical"/>
    <property type="match status" value="1"/>
</dbReference>
<dbReference type="InterPro" id="IPR036188">
    <property type="entry name" value="FAD/NAD-bd_sf"/>
</dbReference>
<keyword evidence="19" id="KW-1185">Reference proteome</keyword>
<dbReference type="InterPro" id="IPR057494">
    <property type="entry name" value="Rossman_Mical"/>
</dbReference>
<evidence type="ECO:0000259" key="16">
    <source>
        <dbReference type="PROSITE" id="PS50021"/>
    </source>
</evidence>
<keyword evidence="4" id="KW-0285">Flavoprotein</keyword>
<dbReference type="InterPro" id="IPR048701">
    <property type="entry name" value="CIP2A_N"/>
</dbReference>
<evidence type="ECO:0000256" key="3">
    <source>
        <dbReference type="ARBA" id="ARBA00012709"/>
    </source>
</evidence>
<evidence type="ECO:0000259" key="17">
    <source>
        <dbReference type="PROSITE" id="PS50023"/>
    </source>
</evidence>
<dbReference type="SUPFAM" id="SSF48371">
    <property type="entry name" value="ARM repeat"/>
    <property type="match status" value="1"/>
</dbReference>
<feature type="compositionally biased region" description="Basic and acidic residues" evidence="15">
    <location>
        <begin position="1054"/>
        <end position="1067"/>
    </location>
</feature>
<dbReference type="InterPro" id="IPR001781">
    <property type="entry name" value="Znf_LIM"/>
</dbReference>
<feature type="region of interest" description="Disordered" evidence="15">
    <location>
        <begin position="1245"/>
        <end position="1364"/>
    </location>
</feature>
<keyword evidence="7 13" id="KW-0862">Zinc</keyword>
<evidence type="ECO:0000256" key="15">
    <source>
        <dbReference type="SAM" id="MobiDB-lite"/>
    </source>
</evidence>
<dbReference type="InterPro" id="IPR042510">
    <property type="entry name" value="CIP2A"/>
</dbReference>
<evidence type="ECO:0000256" key="4">
    <source>
        <dbReference type="ARBA" id="ARBA00022630"/>
    </source>
</evidence>
<evidence type="ECO:0000256" key="8">
    <source>
        <dbReference type="ARBA" id="ARBA00022857"/>
    </source>
</evidence>
<dbReference type="Pfam" id="PF01494">
    <property type="entry name" value="FAD_binding_3"/>
    <property type="match status" value="1"/>
</dbReference>
<proteinExistence type="inferred from homology"/>
<dbReference type="InterPro" id="IPR002938">
    <property type="entry name" value="FAD-bd"/>
</dbReference>
<keyword evidence="11 13" id="KW-0440">LIM domain</keyword>
<dbReference type="PROSITE" id="PS50023">
    <property type="entry name" value="LIM_DOMAIN_2"/>
    <property type="match status" value="1"/>
</dbReference>
<dbReference type="InterPro" id="IPR036872">
    <property type="entry name" value="CH_dom_sf"/>
</dbReference>
<evidence type="ECO:0000256" key="5">
    <source>
        <dbReference type="ARBA" id="ARBA00022723"/>
    </source>
</evidence>
<name>A0AA39LFI3_9BILA</name>
<feature type="compositionally biased region" description="Acidic residues" evidence="15">
    <location>
        <begin position="1080"/>
        <end position="1090"/>
    </location>
</feature>
<feature type="compositionally biased region" description="Basic and acidic residues" evidence="15">
    <location>
        <begin position="1355"/>
        <end position="1364"/>
    </location>
</feature>
<evidence type="ECO:0000256" key="10">
    <source>
        <dbReference type="ARBA" id="ARBA00023033"/>
    </source>
</evidence>
<dbReference type="Gene3D" id="1.10.418.10">
    <property type="entry name" value="Calponin-like domain"/>
    <property type="match status" value="1"/>
</dbReference>